<reference evidence="1" key="2">
    <citation type="submission" date="2025-08" db="UniProtKB">
        <authorList>
            <consortium name="EnsemblFungi"/>
        </authorList>
    </citation>
    <scope>IDENTIFICATION</scope>
    <source>
        <strain evidence="1">4287 / CBS 123668 / FGSC 9935 / NRRL 34936</strain>
    </source>
</reference>
<dbReference type="Proteomes" id="UP000002489">
    <property type="component" value="Unassembled WGS sequence"/>
</dbReference>
<sequence length="53" mass="5767">MGVIDIELLEHAMSAGDAKIDAAVNVRHASHALRIIGHAAMDPPRNEDYDQVM</sequence>
<evidence type="ECO:0000313" key="1">
    <source>
        <dbReference type="EnsemblFungi" id="FOXG_10942P0"/>
    </source>
</evidence>
<dbReference type="AlphaFoldDB" id="A0A0D2Y3U0"/>
<protein>
    <submittedName>
        <fullName evidence="1">Uncharacterized protein</fullName>
    </submittedName>
</protein>
<accession>A0A0D2Y3U0</accession>
<name>A0A0D2Y3U0_FUSOF</name>
<evidence type="ECO:0000313" key="2">
    <source>
        <dbReference type="Proteomes" id="UP000002489"/>
    </source>
</evidence>
<reference evidence="2" key="1">
    <citation type="journal article" date="2012" name="Mol. Plant Microbe Interact.">
        <title>A highly conserved effector in Fusarium oxysporum is required for full virulence on Arabidopsis.</title>
        <authorList>
            <person name="Thatcher L.F."/>
            <person name="Gardiner D.M."/>
            <person name="Kazan K."/>
            <person name="Manners J."/>
        </authorList>
    </citation>
    <scope>NUCLEOTIDE SEQUENCE [LARGE SCALE GENOMIC DNA]</scope>
    <source>
        <strain evidence="2">Fo5176</strain>
    </source>
</reference>
<dbReference type="EnsemblFungi" id="FOXG_10942T0">
    <property type="protein sequence ID" value="FOXG_10942P0"/>
    <property type="gene ID" value="FOXG_10942"/>
</dbReference>
<proteinExistence type="predicted"/>
<organism evidence="1 2">
    <name type="scientific">Fusarium oxysporum (strain Fo5176)</name>
    <name type="common">Fusarium vascular wilt</name>
    <dbReference type="NCBI Taxonomy" id="660025"/>
    <lineage>
        <taxon>Eukaryota</taxon>
        <taxon>Fungi</taxon>
        <taxon>Dikarya</taxon>
        <taxon>Ascomycota</taxon>
        <taxon>Pezizomycotina</taxon>
        <taxon>Sordariomycetes</taxon>
        <taxon>Hypocreomycetidae</taxon>
        <taxon>Hypocreales</taxon>
        <taxon>Nectriaceae</taxon>
        <taxon>Fusarium</taxon>
        <taxon>Fusarium oxysporum species complex</taxon>
    </lineage>
</organism>